<keyword evidence="1" id="KW-0812">Transmembrane</keyword>
<comment type="caution">
    <text evidence="2">The sequence shown here is derived from an EMBL/GenBank/DDBJ whole genome shotgun (WGS) entry which is preliminary data.</text>
</comment>
<sequence length="255" mass="26623">MTTTPTPQHHRFTGLPLAMLVLTALLAIVLVGGLGAEMFARHKADSLVSDAVQCEAQDTATVSFATSPPMLAQYFQGHYPDISVQTAGNQLRSAKGMKLNLDIHDIQVQKTADSKGTIGSIDGTITWPADGIKSSIEDVVPVIGSLVASHVTTSPGDGTIELKGLLSHATVKPQISDNALKLEVVDLSALGLDLDNAKVQSNLDELTTKATNDLPLGIHLDSAQVTDSGLVIKFAAQNSTIPAQSSSSNGCFASL</sequence>
<proteinExistence type="predicted"/>
<reference evidence="2 3" key="1">
    <citation type="submission" date="2021-05" db="EMBL/GenBank/DDBJ databases">
        <title>Mycobacterium acidophilum sp. nov., an extremely acid-tolerant member of the genus Mycobacterium.</title>
        <authorList>
            <person name="Xia J."/>
        </authorList>
    </citation>
    <scope>NUCLEOTIDE SEQUENCE [LARGE SCALE GENOMIC DNA]</scope>
    <source>
        <strain evidence="2 3">M1</strain>
    </source>
</reference>
<organism evidence="2 3">
    <name type="scientific">Mycolicibacter acidiphilus</name>
    <dbReference type="NCBI Taxonomy" id="2835306"/>
    <lineage>
        <taxon>Bacteria</taxon>
        <taxon>Bacillati</taxon>
        <taxon>Actinomycetota</taxon>
        <taxon>Actinomycetes</taxon>
        <taxon>Mycobacteriales</taxon>
        <taxon>Mycobacteriaceae</taxon>
        <taxon>Mycolicibacter</taxon>
    </lineage>
</organism>
<keyword evidence="1" id="KW-0472">Membrane</keyword>
<evidence type="ECO:0000256" key="1">
    <source>
        <dbReference type="SAM" id="Phobius"/>
    </source>
</evidence>
<keyword evidence="3" id="KW-1185">Reference proteome</keyword>
<dbReference type="InterPro" id="IPR021373">
    <property type="entry name" value="DUF2993"/>
</dbReference>
<evidence type="ECO:0000313" key="3">
    <source>
        <dbReference type="Proteomes" id="UP001519535"/>
    </source>
</evidence>
<protein>
    <submittedName>
        <fullName evidence="2">DUF2993 domain-containing protein</fullName>
    </submittedName>
</protein>
<evidence type="ECO:0000313" key="2">
    <source>
        <dbReference type="EMBL" id="MBS9532873.1"/>
    </source>
</evidence>
<dbReference type="RefSeq" id="WP_214091756.1">
    <property type="nucleotide sequence ID" value="NZ_JAHCLR010000005.1"/>
</dbReference>
<name>A0ABS5RF13_9MYCO</name>
<dbReference type="Proteomes" id="UP001519535">
    <property type="component" value="Unassembled WGS sequence"/>
</dbReference>
<feature type="transmembrane region" description="Helical" evidence="1">
    <location>
        <begin position="12"/>
        <end position="34"/>
    </location>
</feature>
<dbReference type="Pfam" id="PF11209">
    <property type="entry name" value="LmeA"/>
    <property type="match status" value="1"/>
</dbReference>
<keyword evidence="1" id="KW-1133">Transmembrane helix</keyword>
<dbReference type="EMBL" id="JAHCLR010000005">
    <property type="protein sequence ID" value="MBS9532873.1"/>
    <property type="molecule type" value="Genomic_DNA"/>
</dbReference>
<gene>
    <name evidence="2" type="ORF">KIH27_04635</name>
</gene>
<accession>A0ABS5RF13</accession>